<feature type="domain" description="Peptidase M50" evidence="14">
    <location>
        <begin position="118"/>
        <end position="156"/>
    </location>
</feature>
<keyword evidence="10 13" id="KW-1133">Transmembrane helix</keyword>
<accession>A0A0G1WDB4</accession>
<protein>
    <submittedName>
        <fullName evidence="15">Transmembrane protein</fullName>
    </submittedName>
</protein>
<evidence type="ECO:0000256" key="3">
    <source>
        <dbReference type="ARBA" id="ARBA00007931"/>
    </source>
</evidence>
<comment type="caution">
    <text evidence="15">The sequence shown here is derived from an EMBL/GenBank/DDBJ whole genome shotgun (WGS) entry which is preliminary data.</text>
</comment>
<dbReference type="CDD" id="cd06158">
    <property type="entry name" value="S2P-M50_like_1"/>
    <property type="match status" value="1"/>
</dbReference>
<keyword evidence="11" id="KW-0482">Metalloprotease</keyword>
<feature type="transmembrane region" description="Helical" evidence="13">
    <location>
        <begin position="40"/>
        <end position="62"/>
    </location>
</feature>
<dbReference type="GO" id="GO:0008237">
    <property type="term" value="F:metallopeptidase activity"/>
    <property type="evidence" value="ECO:0007669"/>
    <property type="project" value="UniProtKB-KW"/>
</dbReference>
<evidence type="ECO:0000256" key="5">
    <source>
        <dbReference type="ARBA" id="ARBA00022670"/>
    </source>
</evidence>
<evidence type="ECO:0000256" key="4">
    <source>
        <dbReference type="ARBA" id="ARBA00022475"/>
    </source>
</evidence>
<keyword evidence="5" id="KW-0645">Protease</keyword>
<dbReference type="InterPro" id="IPR008915">
    <property type="entry name" value="Peptidase_M50"/>
</dbReference>
<evidence type="ECO:0000256" key="1">
    <source>
        <dbReference type="ARBA" id="ARBA00001947"/>
    </source>
</evidence>
<dbReference type="Proteomes" id="UP000033882">
    <property type="component" value="Unassembled WGS sequence"/>
</dbReference>
<dbReference type="Pfam" id="PF02163">
    <property type="entry name" value="Peptidase_M50"/>
    <property type="match status" value="1"/>
</dbReference>
<evidence type="ECO:0000256" key="13">
    <source>
        <dbReference type="SAM" id="Phobius"/>
    </source>
</evidence>
<reference evidence="15 16" key="1">
    <citation type="journal article" date="2015" name="Nature">
        <title>rRNA introns, odd ribosomes, and small enigmatic genomes across a large radiation of phyla.</title>
        <authorList>
            <person name="Brown C.T."/>
            <person name="Hug L.A."/>
            <person name="Thomas B.C."/>
            <person name="Sharon I."/>
            <person name="Castelle C.J."/>
            <person name="Singh A."/>
            <person name="Wilkins M.J."/>
            <person name="Williams K.H."/>
            <person name="Banfield J.F."/>
        </authorList>
    </citation>
    <scope>NUCLEOTIDE SEQUENCE [LARGE SCALE GENOMIC DNA]</scope>
</reference>
<evidence type="ECO:0000313" key="16">
    <source>
        <dbReference type="Proteomes" id="UP000033882"/>
    </source>
</evidence>
<feature type="non-terminal residue" evidence="15">
    <location>
        <position position="171"/>
    </location>
</feature>
<dbReference type="EMBL" id="LCPB01000032">
    <property type="protein sequence ID" value="KKU88328.1"/>
    <property type="molecule type" value="Genomic_DNA"/>
</dbReference>
<keyword evidence="4" id="KW-1003">Cell membrane</keyword>
<feature type="transmembrane region" description="Helical" evidence="13">
    <location>
        <begin position="113"/>
        <end position="137"/>
    </location>
</feature>
<keyword evidence="8" id="KW-0378">Hydrolase</keyword>
<sequence length="171" mass="18758">MLFSVILHEVSHGLAALRLGDETAKHAGRLTLNPLKHLDAFGSFILPISLYILSGGGFILGWAKPVPYNPFNLKNPKLGAGIIAAIGPASNLLIAIVFGIILRLIFPFVEIPLIANLAILFSLIIFINILLAVFNLVPLPPLDGSNILFALLPERWRAVRDFLVRYGFWLL</sequence>
<dbReference type="InterPro" id="IPR044537">
    <property type="entry name" value="Rip2-like"/>
</dbReference>
<evidence type="ECO:0000256" key="6">
    <source>
        <dbReference type="ARBA" id="ARBA00022692"/>
    </source>
</evidence>
<keyword evidence="12 13" id="KW-0472">Membrane</keyword>
<evidence type="ECO:0000256" key="11">
    <source>
        <dbReference type="ARBA" id="ARBA00023049"/>
    </source>
</evidence>
<keyword evidence="9" id="KW-0862">Zinc</keyword>
<dbReference type="PATRIC" id="fig|1619005.3.peg.1146"/>
<dbReference type="InterPro" id="IPR052348">
    <property type="entry name" value="Metallopeptidase_M50B"/>
</dbReference>
<evidence type="ECO:0000256" key="2">
    <source>
        <dbReference type="ARBA" id="ARBA00004651"/>
    </source>
</evidence>
<dbReference type="GO" id="GO:0046872">
    <property type="term" value="F:metal ion binding"/>
    <property type="evidence" value="ECO:0007669"/>
    <property type="project" value="UniProtKB-KW"/>
</dbReference>
<comment type="cofactor">
    <cofactor evidence="1">
        <name>Zn(2+)</name>
        <dbReference type="ChEBI" id="CHEBI:29105"/>
    </cofactor>
</comment>
<evidence type="ECO:0000256" key="7">
    <source>
        <dbReference type="ARBA" id="ARBA00022723"/>
    </source>
</evidence>
<evidence type="ECO:0000259" key="14">
    <source>
        <dbReference type="Pfam" id="PF02163"/>
    </source>
</evidence>
<dbReference type="PANTHER" id="PTHR35864:SF1">
    <property type="entry name" value="ZINC METALLOPROTEASE YWHC-RELATED"/>
    <property type="match status" value="1"/>
</dbReference>
<comment type="subcellular location">
    <subcellularLocation>
        <location evidence="2">Cell membrane</location>
        <topology evidence="2">Multi-pass membrane protein</topology>
    </subcellularLocation>
</comment>
<dbReference type="GO" id="GO:0005886">
    <property type="term" value="C:plasma membrane"/>
    <property type="evidence" value="ECO:0007669"/>
    <property type="project" value="UniProtKB-SubCell"/>
</dbReference>
<evidence type="ECO:0000256" key="9">
    <source>
        <dbReference type="ARBA" id="ARBA00022833"/>
    </source>
</evidence>
<organism evidence="15 16">
    <name type="scientific">Candidatus Wolfebacteria bacterium GW2011_GWA2_47_9b</name>
    <dbReference type="NCBI Taxonomy" id="1619005"/>
    <lineage>
        <taxon>Bacteria</taxon>
        <taxon>Candidatus Wolfeibacteriota</taxon>
    </lineage>
</organism>
<evidence type="ECO:0000256" key="10">
    <source>
        <dbReference type="ARBA" id="ARBA00022989"/>
    </source>
</evidence>
<dbReference type="PANTHER" id="PTHR35864">
    <property type="entry name" value="ZINC METALLOPROTEASE MJ0611-RELATED"/>
    <property type="match status" value="1"/>
</dbReference>
<evidence type="ECO:0000256" key="8">
    <source>
        <dbReference type="ARBA" id="ARBA00022801"/>
    </source>
</evidence>
<proteinExistence type="inferred from homology"/>
<comment type="similarity">
    <text evidence="3">Belongs to the peptidase M50B family.</text>
</comment>
<name>A0A0G1WDB4_9BACT</name>
<feature type="transmembrane region" description="Helical" evidence="13">
    <location>
        <begin position="82"/>
        <end position="106"/>
    </location>
</feature>
<dbReference type="AlphaFoldDB" id="A0A0G1WDB4"/>
<evidence type="ECO:0000256" key="12">
    <source>
        <dbReference type="ARBA" id="ARBA00023136"/>
    </source>
</evidence>
<evidence type="ECO:0000313" key="15">
    <source>
        <dbReference type="EMBL" id="KKU88328.1"/>
    </source>
</evidence>
<dbReference type="GO" id="GO:0006508">
    <property type="term" value="P:proteolysis"/>
    <property type="evidence" value="ECO:0007669"/>
    <property type="project" value="UniProtKB-KW"/>
</dbReference>
<gene>
    <name evidence="15" type="ORF">UY19_C0032G0001</name>
</gene>
<keyword evidence="6 13" id="KW-0812">Transmembrane</keyword>
<keyword evidence="7" id="KW-0479">Metal-binding</keyword>